<sequence length="152" mass="16268">MTVLIGSFAPFAAHGIHARRIGCSHISPRNLPSLSPLPYLSSNYCILCAVTLPQPVNICDHPIAKRFESDVINFIDEIDDLQGKIPFEALSLHRSNGCVYSKSLSTPHLPSLCLSGLALAKTVSPLASGFNTSHLKGLAASTPECNSLLVLF</sequence>
<accession>A0A9P5X289</accession>
<organism evidence="2 3">
    <name type="scientific">Macrolepiota fuliginosa MF-IS2</name>
    <dbReference type="NCBI Taxonomy" id="1400762"/>
    <lineage>
        <taxon>Eukaryota</taxon>
        <taxon>Fungi</taxon>
        <taxon>Dikarya</taxon>
        <taxon>Basidiomycota</taxon>
        <taxon>Agaricomycotina</taxon>
        <taxon>Agaricomycetes</taxon>
        <taxon>Agaricomycetidae</taxon>
        <taxon>Agaricales</taxon>
        <taxon>Agaricineae</taxon>
        <taxon>Agaricaceae</taxon>
        <taxon>Macrolepiota</taxon>
    </lineage>
</organism>
<reference evidence="2" key="1">
    <citation type="submission" date="2020-11" db="EMBL/GenBank/DDBJ databases">
        <authorList>
            <consortium name="DOE Joint Genome Institute"/>
            <person name="Ahrendt S."/>
            <person name="Riley R."/>
            <person name="Andreopoulos W."/>
            <person name="Labutti K."/>
            <person name="Pangilinan J."/>
            <person name="Ruiz-Duenas F.J."/>
            <person name="Barrasa J.M."/>
            <person name="Sanchez-Garcia M."/>
            <person name="Camarero S."/>
            <person name="Miyauchi S."/>
            <person name="Serrano A."/>
            <person name="Linde D."/>
            <person name="Babiker R."/>
            <person name="Drula E."/>
            <person name="Ayuso-Fernandez I."/>
            <person name="Pacheco R."/>
            <person name="Padilla G."/>
            <person name="Ferreira P."/>
            <person name="Barriuso J."/>
            <person name="Kellner H."/>
            <person name="Castanera R."/>
            <person name="Alfaro M."/>
            <person name="Ramirez L."/>
            <person name="Pisabarro A.G."/>
            <person name="Kuo A."/>
            <person name="Tritt A."/>
            <person name="Lipzen A."/>
            <person name="He G."/>
            <person name="Yan M."/>
            <person name="Ng V."/>
            <person name="Cullen D."/>
            <person name="Martin F."/>
            <person name="Rosso M.-N."/>
            <person name="Henrissat B."/>
            <person name="Hibbett D."/>
            <person name="Martinez A.T."/>
            <person name="Grigoriev I.V."/>
        </authorList>
    </citation>
    <scope>NUCLEOTIDE SEQUENCE</scope>
    <source>
        <strain evidence="2">MF-IS2</strain>
    </source>
</reference>
<dbReference type="Proteomes" id="UP000807342">
    <property type="component" value="Unassembled WGS sequence"/>
</dbReference>
<dbReference type="AlphaFoldDB" id="A0A9P5X289"/>
<dbReference type="EMBL" id="MU151981">
    <property type="protein sequence ID" value="KAF9441273.1"/>
    <property type="molecule type" value="Genomic_DNA"/>
</dbReference>
<dbReference type="OrthoDB" id="5570013at2759"/>
<dbReference type="EMBL" id="MU151735">
    <property type="protein sequence ID" value="KAF9441965.1"/>
    <property type="molecule type" value="Genomic_DNA"/>
</dbReference>
<evidence type="ECO:0000313" key="2">
    <source>
        <dbReference type="EMBL" id="KAF9441965.1"/>
    </source>
</evidence>
<evidence type="ECO:0000313" key="3">
    <source>
        <dbReference type="Proteomes" id="UP000807342"/>
    </source>
</evidence>
<evidence type="ECO:0000313" key="1">
    <source>
        <dbReference type="EMBL" id="KAF9441273.1"/>
    </source>
</evidence>
<gene>
    <name evidence="2" type="ORF">P691DRAFT_518972</name>
    <name evidence="1" type="ORF">P691DRAFT_589315</name>
</gene>
<name>A0A9P5X289_9AGAR</name>
<comment type="caution">
    <text evidence="2">The sequence shown here is derived from an EMBL/GenBank/DDBJ whole genome shotgun (WGS) entry which is preliminary data.</text>
</comment>
<proteinExistence type="predicted"/>
<protein>
    <submittedName>
        <fullName evidence="2">Uncharacterized protein</fullName>
    </submittedName>
</protein>
<keyword evidence="3" id="KW-1185">Reference proteome</keyword>